<evidence type="ECO:0000313" key="1">
    <source>
        <dbReference type="EMBL" id="KAI1873520.1"/>
    </source>
</evidence>
<evidence type="ECO:0000313" key="2">
    <source>
        <dbReference type="Proteomes" id="UP000829685"/>
    </source>
</evidence>
<gene>
    <name evidence="1" type="ORF">JX265_005142</name>
</gene>
<organism evidence="1 2">
    <name type="scientific">Neoarthrinium moseri</name>
    <dbReference type="NCBI Taxonomy" id="1658444"/>
    <lineage>
        <taxon>Eukaryota</taxon>
        <taxon>Fungi</taxon>
        <taxon>Dikarya</taxon>
        <taxon>Ascomycota</taxon>
        <taxon>Pezizomycotina</taxon>
        <taxon>Sordariomycetes</taxon>
        <taxon>Xylariomycetidae</taxon>
        <taxon>Amphisphaeriales</taxon>
        <taxon>Apiosporaceae</taxon>
        <taxon>Neoarthrinium</taxon>
    </lineage>
</organism>
<dbReference type="Proteomes" id="UP000829685">
    <property type="component" value="Unassembled WGS sequence"/>
</dbReference>
<protein>
    <submittedName>
        <fullName evidence="1">Uncharacterized protein</fullName>
    </submittedName>
</protein>
<sequence>MSTELPTKEDPDRLERLEIEYDYYRSLPAYQFRDLVEEALPRLWKFDPLVVKNDHWQADNGVVRRLEAEAQEQIRGHWAEQGIWDILWDKRSKRLEEYRITGGWKDFYENIEDDAKGLKKRQLQGFPLRSIKRQRLTRTKKEKIPIVREHESRPYHLFMYQVARESEWLKRQHLAPADAISSAAYRNVKDCWIKRRIWLRSWNPTPGMTWGHEMPLRDFVLESRPSIPQDSLDARVQRWTQEGVGTREPGTWESSARKWKMAWSAAVSTDSNKNSETILSDMLPALLRLPKPPPPPGLFGRVEVTCMSAKPKRPMPPSWCDDAITQLTSKGEGQGLRQINFDEFEFPCGLNYTLRNTALANAFYLDCRFRKAILKRTRQDYISSAENEEAYEKEHQRLKNTLDQPDPGFTLSPEIEDSIARRYEAYTKLRRNYELELAEYRKQLKKIDFSNFDLPPDVKVERRHWADRRLKDAVMRRTTVTDRCYEARHKKSRSEFPMSLEEDYHISAEEEDELQRRLEDWRRHEDRVKESAGL</sequence>
<accession>A0A9Q0AQU4</accession>
<reference evidence="1" key="1">
    <citation type="submission" date="2021-03" db="EMBL/GenBank/DDBJ databases">
        <title>Revisited historic fungal species revealed as producer of novel bioactive compounds through whole genome sequencing and comparative genomics.</title>
        <authorList>
            <person name="Vignolle G.A."/>
            <person name="Hochenegger N."/>
            <person name="Mach R.L."/>
            <person name="Mach-Aigner A.R."/>
            <person name="Javad Rahimi M."/>
            <person name="Salim K.A."/>
            <person name="Chan C.M."/>
            <person name="Lim L.B.L."/>
            <person name="Cai F."/>
            <person name="Druzhinina I.S."/>
            <person name="U'Ren J.M."/>
            <person name="Derntl C."/>
        </authorList>
    </citation>
    <scope>NUCLEOTIDE SEQUENCE</scope>
    <source>
        <strain evidence="1">TUCIM 5799</strain>
    </source>
</reference>
<proteinExistence type="predicted"/>
<name>A0A9Q0AQU4_9PEZI</name>
<keyword evidence="2" id="KW-1185">Reference proteome</keyword>
<comment type="caution">
    <text evidence="1">The sequence shown here is derived from an EMBL/GenBank/DDBJ whole genome shotgun (WGS) entry which is preliminary data.</text>
</comment>
<dbReference type="EMBL" id="JAFIMR010000010">
    <property type="protein sequence ID" value="KAI1873520.1"/>
    <property type="molecule type" value="Genomic_DNA"/>
</dbReference>
<dbReference type="AlphaFoldDB" id="A0A9Q0AQU4"/>